<proteinExistence type="predicted"/>
<sequence length="175" mass="19448">MYTEIQTQLFLSAIPAVAQAARSGQFSEKDLVRIEAFLSGPVGQTWAGRTVSAFGRCASGPSVPTTEHFERYRHFVHPLYAAHLHCVEYWEGWILPERSDELLPNAWNCEPISGSIIDLAGHDKARTVYVGMRIPFETALFAILQFGEHRALDCDDPKARELVAWGCGLPVTAAF</sequence>
<dbReference type="RefSeq" id="WP_108434415.1">
    <property type="nucleotide sequence ID" value="NZ_CP028918.1"/>
</dbReference>
<reference evidence="1 2" key="1">
    <citation type="submission" date="2018-04" db="EMBL/GenBank/DDBJ databases">
        <title>Genome sequencing of Gemmobacter.</title>
        <authorList>
            <person name="Yi H."/>
            <person name="Baek M.-G."/>
        </authorList>
    </citation>
    <scope>NUCLEOTIDE SEQUENCE [LARGE SCALE GENOMIC DNA]</scope>
    <source>
        <strain evidence="1 2">HYN0069</strain>
    </source>
</reference>
<keyword evidence="2" id="KW-1185">Reference proteome</keyword>
<protein>
    <submittedName>
        <fullName evidence="1">Uncharacterized protein</fullName>
    </submittedName>
</protein>
<organism evidence="1 2">
    <name type="scientific">Paragemmobacter aquarius</name>
    <dbReference type="NCBI Taxonomy" id="2169400"/>
    <lineage>
        <taxon>Bacteria</taxon>
        <taxon>Pseudomonadati</taxon>
        <taxon>Pseudomonadota</taxon>
        <taxon>Alphaproteobacteria</taxon>
        <taxon>Rhodobacterales</taxon>
        <taxon>Paracoccaceae</taxon>
        <taxon>Paragemmobacter</taxon>
    </lineage>
</organism>
<dbReference type="KEGG" id="geh:HYN69_02875"/>
<dbReference type="Proteomes" id="UP000244496">
    <property type="component" value="Chromosome"/>
</dbReference>
<name>A0A2S0UIC8_9RHOB</name>
<gene>
    <name evidence="1" type="ORF">HYN69_02875</name>
</gene>
<accession>A0A2S0UIC8</accession>
<evidence type="ECO:0000313" key="2">
    <source>
        <dbReference type="Proteomes" id="UP000244496"/>
    </source>
</evidence>
<dbReference type="EMBL" id="CP028918">
    <property type="protein sequence ID" value="AWB47588.1"/>
    <property type="molecule type" value="Genomic_DNA"/>
</dbReference>
<evidence type="ECO:0000313" key="1">
    <source>
        <dbReference type="EMBL" id="AWB47588.1"/>
    </source>
</evidence>
<dbReference type="AlphaFoldDB" id="A0A2S0UIC8"/>